<name>A0AAV5GF88_9BASI</name>
<keyword evidence="3" id="KW-1185">Reference proteome</keyword>
<feature type="compositionally biased region" description="Gly residues" evidence="1">
    <location>
        <begin position="246"/>
        <end position="256"/>
    </location>
</feature>
<dbReference type="InterPro" id="IPR011333">
    <property type="entry name" value="SKP1/BTB/POZ_sf"/>
</dbReference>
<dbReference type="AlphaFoldDB" id="A0AAV5GF88"/>
<protein>
    <recommendedName>
        <fullName evidence="4">BTB domain-containing protein</fullName>
    </recommendedName>
</protein>
<dbReference type="Proteomes" id="UP001342314">
    <property type="component" value="Unassembled WGS sequence"/>
</dbReference>
<evidence type="ECO:0000313" key="2">
    <source>
        <dbReference type="EMBL" id="GJN91205.1"/>
    </source>
</evidence>
<sequence length="478" mass="53075">MSAAPDAGPRLPSFSLDGAFYWRFEAEIEVALVATALPALFPLEGVTLPGHWTLSVRSNADGFEFSFNHGHLAKGAIGRRARFSHNLYWIDESGAEQSLRSSDLAGPTTFAPNVNEGTRQTYSGYSTCPTHKDLEALGRRTNGKFSPSSRNKYRLVFELQQHSIAPSPSSLELAQRTSSSSTSAVPHNVRLFFPNVKNHGPAELRASEELLSTASPYFRNLFRSGLAENVLVGSKRRRLGSETPPYGGGGYGGYGGRRTPPQLWGRSPPSSPAEDLRDFDNDSDDGTDHLTFRNCHVEMHDPRSSTEFSYKQVKMTQAAYSTVRAVLVWMQTSFMRFAPLSSSCLPQNSDAKKTRSDHVLDAWRRDPKLPLLCSPKSVFRLAHLLDLDDLEATCVAHFTSQLSVETAPSELFSELSRLFKPWRKATLDWVVEHWDDVKKSQKWKDMMERIADDDVDGAGAVMVELIGALDEKRGPGHP</sequence>
<comment type="caution">
    <text evidence="2">The sequence shown here is derived from an EMBL/GenBank/DDBJ whole genome shotgun (WGS) entry which is preliminary data.</text>
</comment>
<gene>
    <name evidence="2" type="ORF">Rhopal_004223-T1</name>
</gene>
<accession>A0AAV5GF88</accession>
<feature type="region of interest" description="Disordered" evidence="1">
    <location>
        <begin position="238"/>
        <end position="283"/>
    </location>
</feature>
<feature type="compositionally biased region" description="Basic and acidic residues" evidence="1">
    <location>
        <begin position="274"/>
        <end position="283"/>
    </location>
</feature>
<evidence type="ECO:0000313" key="3">
    <source>
        <dbReference type="Proteomes" id="UP001342314"/>
    </source>
</evidence>
<reference evidence="2 3" key="1">
    <citation type="submission" date="2021-12" db="EMBL/GenBank/DDBJ databases">
        <title>High titer production of polyol ester of fatty acids by Rhodotorula paludigena BS15 towards product separation-free biomass refinery.</title>
        <authorList>
            <person name="Mano J."/>
            <person name="Ono H."/>
            <person name="Tanaka T."/>
            <person name="Naito K."/>
            <person name="Sushida H."/>
            <person name="Ike M."/>
            <person name="Tokuyasu K."/>
            <person name="Kitaoka M."/>
        </authorList>
    </citation>
    <scope>NUCLEOTIDE SEQUENCE [LARGE SCALE GENOMIC DNA]</scope>
    <source>
        <strain evidence="2 3">BS15</strain>
    </source>
</reference>
<evidence type="ECO:0000256" key="1">
    <source>
        <dbReference type="SAM" id="MobiDB-lite"/>
    </source>
</evidence>
<dbReference type="Gene3D" id="3.30.710.10">
    <property type="entry name" value="Potassium Channel Kv1.1, Chain A"/>
    <property type="match status" value="1"/>
</dbReference>
<dbReference type="EMBL" id="BQKY01000008">
    <property type="protein sequence ID" value="GJN91205.1"/>
    <property type="molecule type" value="Genomic_DNA"/>
</dbReference>
<evidence type="ECO:0008006" key="4">
    <source>
        <dbReference type="Google" id="ProtNLM"/>
    </source>
</evidence>
<organism evidence="2 3">
    <name type="scientific">Rhodotorula paludigena</name>
    <dbReference type="NCBI Taxonomy" id="86838"/>
    <lineage>
        <taxon>Eukaryota</taxon>
        <taxon>Fungi</taxon>
        <taxon>Dikarya</taxon>
        <taxon>Basidiomycota</taxon>
        <taxon>Pucciniomycotina</taxon>
        <taxon>Microbotryomycetes</taxon>
        <taxon>Sporidiobolales</taxon>
        <taxon>Sporidiobolaceae</taxon>
        <taxon>Rhodotorula</taxon>
    </lineage>
</organism>
<proteinExistence type="predicted"/>